<feature type="transmembrane region" description="Helical" evidence="1">
    <location>
        <begin position="83"/>
        <end position="104"/>
    </location>
</feature>
<keyword evidence="1" id="KW-0472">Membrane</keyword>
<feature type="transmembrane region" description="Helical" evidence="1">
    <location>
        <begin position="350"/>
        <end position="372"/>
    </location>
</feature>
<feature type="transmembrane region" description="Helical" evidence="1">
    <location>
        <begin position="150"/>
        <end position="168"/>
    </location>
</feature>
<evidence type="ECO:0000313" key="2">
    <source>
        <dbReference type="EMBL" id="KAL2785372.1"/>
    </source>
</evidence>
<keyword evidence="3" id="KW-1185">Reference proteome</keyword>
<dbReference type="Proteomes" id="UP001610563">
    <property type="component" value="Unassembled WGS sequence"/>
</dbReference>
<feature type="transmembrane region" description="Helical" evidence="1">
    <location>
        <begin position="116"/>
        <end position="138"/>
    </location>
</feature>
<feature type="transmembrane region" description="Helical" evidence="1">
    <location>
        <begin position="201"/>
        <end position="222"/>
    </location>
</feature>
<dbReference type="EMBL" id="JBFTWV010000146">
    <property type="protein sequence ID" value="KAL2785372.1"/>
    <property type="molecule type" value="Genomic_DNA"/>
</dbReference>
<evidence type="ECO:0000256" key="1">
    <source>
        <dbReference type="SAM" id="Phobius"/>
    </source>
</evidence>
<keyword evidence="1" id="KW-0812">Transmembrane</keyword>
<feature type="transmembrane region" description="Helical" evidence="1">
    <location>
        <begin position="277"/>
        <end position="298"/>
    </location>
</feature>
<feature type="transmembrane region" description="Helical" evidence="1">
    <location>
        <begin position="253"/>
        <end position="271"/>
    </location>
</feature>
<gene>
    <name evidence="2" type="ORF">BJX66DRAFT_347506</name>
</gene>
<keyword evidence="1" id="KW-1133">Transmembrane helix</keyword>
<accession>A0ABR4FQ79</accession>
<name>A0ABR4FQ79_9EURO</name>
<proteinExistence type="predicted"/>
<sequence length="378" mass="42121">MWKPKMLLVLPSIKDGLDLSNLRDRRVLIFWLFELSGAVSFIVWLIVATLLSKMPAALRKRPAFDVSGNQFASKQAHETSSSYGLFIDVWFSLSLSAVLDAFAVVPTFNRPLIRQFHYAVSQRMMLLAYMLSYAVLQWSSGEVTFMSRHPVECAILGVALYIILGYVLDAFEPRGSASGRSYRGGTLHRYSQGLGRSETSWWHALFLALFIVGVGLCLTAVIPPPWSALAPIGHIFFESVFLSVMKLSKTPRYLVLCSPPFFATVCVHWGVAPLATWPHLSLAPSAFIALVLLGRLLFDVQLRTTLRQRPGVQWARKEVVMSTRTLLKLFMGVFILEYLGVRAITYIKPIVVLASFGLATVGFLAIPAYDVAMKIPTV</sequence>
<reference evidence="2 3" key="1">
    <citation type="submission" date="2024-07" db="EMBL/GenBank/DDBJ databases">
        <title>Section-level genome sequencing and comparative genomics of Aspergillus sections Usti and Cavernicolus.</title>
        <authorList>
            <consortium name="Lawrence Berkeley National Laboratory"/>
            <person name="Nybo J.L."/>
            <person name="Vesth T.C."/>
            <person name="Theobald S."/>
            <person name="Frisvad J.C."/>
            <person name="Larsen T.O."/>
            <person name="Kjaerboelling I."/>
            <person name="Rothschild-Mancinelli K."/>
            <person name="Lyhne E.K."/>
            <person name="Kogle M.E."/>
            <person name="Barry K."/>
            <person name="Clum A."/>
            <person name="Na H."/>
            <person name="Ledsgaard L."/>
            <person name="Lin J."/>
            <person name="Lipzen A."/>
            <person name="Kuo A."/>
            <person name="Riley R."/>
            <person name="Mondo S."/>
            <person name="Labutti K."/>
            <person name="Haridas S."/>
            <person name="Pangalinan J."/>
            <person name="Salamov A.A."/>
            <person name="Simmons B.A."/>
            <person name="Magnuson J.K."/>
            <person name="Chen J."/>
            <person name="Drula E."/>
            <person name="Henrissat B."/>
            <person name="Wiebenga A."/>
            <person name="Lubbers R.J."/>
            <person name="Gomes A.C."/>
            <person name="Makela M.R."/>
            <person name="Stajich J."/>
            <person name="Grigoriev I.V."/>
            <person name="Mortensen U.H."/>
            <person name="De Vries R.P."/>
            <person name="Baker S.E."/>
            <person name="Andersen M.R."/>
        </authorList>
    </citation>
    <scope>NUCLEOTIDE SEQUENCE [LARGE SCALE GENOMIC DNA]</scope>
    <source>
        <strain evidence="2 3">CBS 209.92</strain>
    </source>
</reference>
<protein>
    <submittedName>
        <fullName evidence="2">Uncharacterized protein</fullName>
    </submittedName>
</protein>
<feature type="transmembrane region" description="Helical" evidence="1">
    <location>
        <begin position="326"/>
        <end position="344"/>
    </location>
</feature>
<evidence type="ECO:0000313" key="3">
    <source>
        <dbReference type="Proteomes" id="UP001610563"/>
    </source>
</evidence>
<comment type="caution">
    <text evidence="2">The sequence shown here is derived from an EMBL/GenBank/DDBJ whole genome shotgun (WGS) entry which is preliminary data.</text>
</comment>
<organism evidence="2 3">
    <name type="scientific">Aspergillus keveii</name>
    <dbReference type="NCBI Taxonomy" id="714993"/>
    <lineage>
        <taxon>Eukaryota</taxon>
        <taxon>Fungi</taxon>
        <taxon>Dikarya</taxon>
        <taxon>Ascomycota</taxon>
        <taxon>Pezizomycotina</taxon>
        <taxon>Eurotiomycetes</taxon>
        <taxon>Eurotiomycetidae</taxon>
        <taxon>Eurotiales</taxon>
        <taxon>Aspergillaceae</taxon>
        <taxon>Aspergillus</taxon>
        <taxon>Aspergillus subgen. Nidulantes</taxon>
    </lineage>
</organism>
<feature type="transmembrane region" description="Helical" evidence="1">
    <location>
        <begin position="28"/>
        <end position="51"/>
    </location>
</feature>